<feature type="compositionally biased region" description="Basic and acidic residues" evidence="1">
    <location>
        <begin position="11"/>
        <end position="23"/>
    </location>
</feature>
<protein>
    <recommendedName>
        <fullName evidence="2">BTB domain-containing protein</fullName>
    </recommendedName>
</protein>
<dbReference type="SUPFAM" id="SSF54695">
    <property type="entry name" value="POZ domain"/>
    <property type="match status" value="1"/>
</dbReference>
<dbReference type="Proteomes" id="UP000663850">
    <property type="component" value="Unassembled WGS sequence"/>
</dbReference>
<dbReference type="Gene3D" id="3.30.710.10">
    <property type="entry name" value="Potassium Channel Kv1.1, Chain A"/>
    <property type="match status" value="1"/>
</dbReference>
<evidence type="ECO:0000256" key="1">
    <source>
        <dbReference type="SAM" id="MobiDB-lite"/>
    </source>
</evidence>
<sequence>MSDPIAIHPLDGSKSEAEPQTEREAGSEVFETSHFYNDGNITFDIRGTMFKVHKSILALYSEVFKDMFGLTHVQPTEGQDEPIRLDDDPKAFHAALDAIYKGTEFIRKADITQLMDAITITHKYQMSHLEGFLQDYIKNSMLPCSIADGVSGAGFHLYDKHPGLAVTVLRFGSDELAPWAFYRVGVELFSKISIDDTSTYGPPPTWFAFDPEFAYSFLVLRQIINDAFESWKKGISDFYAVSCPRTSNNRSTTVKCARQAAKFGQESPLYIPSDHKRVDPVREIAPRLKDLDRLLTNQNDAFHSGWCSKCTTTTKDVASMVIKDMHLHLVGCVARMDRMKLRDIPKI</sequence>
<feature type="domain" description="BTB" evidence="2">
    <location>
        <begin position="39"/>
        <end position="108"/>
    </location>
</feature>
<comment type="caution">
    <text evidence="3">The sequence shown here is derived from an EMBL/GenBank/DDBJ whole genome shotgun (WGS) entry which is preliminary data.</text>
</comment>
<dbReference type="EMBL" id="CAJMWZ010001791">
    <property type="protein sequence ID" value="CAE6442190.1"/>
    <property type="molecule type" value="Genomic_DNA"/>
</dbReference>
<dbReference type="SMART" id="SM00225">
    <property type="entry name" value="BTB"/>
    <property type="match status" value="1"/>
</dbReference>
<accession>A0A8H3G6Y1</accession>
<name>A0A8H3G6Y1_9AGAM</name>
<evidence type="ECO:0000313" key="3">
    <source>
        <dbReference type="EMBL" id="CAE6442190.1"/>
    </source>
</evidence>
<dbReference type="PROSITE" id="PS50097">
    <property type="entry name" value="BTB"/>
    <property type="match status" value="1"/>
</dbReference>
<dbReference type="AlphaFoldDB" id="A0A8H3G6Y1"/>
<feature type="region of interest" description="Disordered" evidence="1">
    <location>
        <begin position="1"/>
        <end position="23"/>
    </location>
</feature>
<reference evidence="3" key="1">
    <citation type="submission" date="2021-01" db="EMBL/GenBank/DDBJ databases">
        <authorList>
            <person name="Kaushik A."/>
        </authorList>
    </citation>
    <scope>NUCLEOTIDE SEQUENCE</scope>
    <source>
        <strain evidence="3">Type strain: AG8-Rh-89/</strain>
    </source>
</reference>
<evidence type="ECO:0000313" key="4">
    <source>
        <dbReference type="Proteomes" id="UP000663850"/>
    </source>
</evidence>
<dbReference type="Pfam" id="PF00651">
    <property type="entry name" value="BTB"/>
    <property type="match status" value="1"/>
</dbReference>
<dbReference type="InterPro" id="IPR011333">
    <property type="entry name" value="SKP1/BTB/POZ_sf"/>
</dbReference>
<dbReference type="InterPro" id="IPR000210">
    <property type="entry name" value="BTB/POZ_dom"/>
</dbReference>
<organism evidence="3 4">
    <name type="scientific">Rhizoctonia solani</name>
    <dbReference type="NCBI Taxonomy" id="456999"/>
    <lineage>
        <taxon>Eukaryota</taxon>
        <taxon>Fungi</taxon>
        <taxon>Dikarya</taxon>
        <taxon>Basidiomycota</taxon>
        <taxon>Agaricomycotina</taxon>
        <taxon>Agaricomycetes</taxon>
        <taxon>Cantharellales</taxon>
        <taxon>Ceratobasidiaceae</taxon>
        <taxon>Rhizoctonia</taxon>
    </lineage>
</organism>
<gene>
    <name evidence="3" type="ORF">RDB_LOCUS31160</name>
</gene>
<dbReference type="CDD" id="cd18186">
    <property type="entry name" value="BTB_POZ_ZBTB_KLHL-like"/>
    <property type="match status" value="1"/>
</dbReference>
<evidence type="ECO:0000259" key="2">
    <source>
        <dbReference type="PROSITE" id="PS50097"/>
    </source>
</evidence>
<proteinExistence type="predicted"/>